<organism evidence="1 2">
    <name type="scientific">Zalaria obscura</name>
    <dbReference type="NCBI Taxonomy" id="2024903"/>
    <lineage>
        <taxon>Eukaryota</taxon>
        <taxon>Fungi</taxon>
        <taxon>Dikarya</taxon>
        <taxon>Ascomycota</taxon>
        <taxon>Pezizomycotina</taxon>
        <taxon>Dothideomycetes</taxon>
        <taxon>Dothideomycetidae</taxon>
        <taxon>Dothideales</taxon>
        <taxon>Zalariaceae</taxon>
        <taxon>Zalaria</taxon>
    </lineage>
</organism>
<gene>
    <name evidence="1" type="ORF">M8818_004972</name>
</gene>
<accession>A0ACC3SAJ9</accession>
<dbReference type="Proteomes" id="UP001320706">
    <property type="component" value="Unassembled WGS sequence"/>
</dbReference>
<protein>
    <submittedName>
        <fullName evidence="1">Uncharacterized protein</fullName>
    </submittedName>
</protein>
<evidence type="ECO:0000313" key="2">
    <source>
        <dbReference type="Proteomes" id="UP001320706"/>
    </source>
</evidence>
<proteinExistence type="predicted"/>
<evidence type="ECO:0000313" key="1">
    <source>
        <dbReference type="EMBL" id="KAK8205260.1"/>
    </source>
</evidence>
<sequence>MADTASVTMQGSANTRLSRAALAATTNLGSLHNKVALITGASSGLGRAIAQAYAAAGAFVVSADLSPSPPKAPLLAETLKASDLTTPTVDILNRDHPSPSEKRRAIFVECDVTIPESMQAAVATTVSEYGRLDIMVNNAGISPEISTEAYAQGRDQRIHETDPLVLDKGWAVNGKGVWLGCKYATAQMLLQDPHPSGDRGWIINMCSVLGLVGLPGASTYCATKGAVVQITKSVALEYAKDKIHVNCINPGFTETNLLEPMRAMLGVENFKAWLESVHPWGRLGLPEDVAKMAVFLAGEGASWVTGQSFVVDGGFTAQ</sequence>
<reference evidence="1" key="1">
    <citation type="submission" date="2024-02" db="EMBL/GenBank/DDBJ databases">
        <title>Metagenome Assembled Genome of Zalaria obscura JY119.</title>
        <authorList>
            <person name="Vighnesh L."/>
            <person name="Jagadeeshwari U."/>
            <person name="Venkata Ramana C."/>
            <person name="Sasikala C."/>
        </authorList>
    </citation>
    <scope>NUCLEOTIDE SEQUENCE</scope>
    <source>
        <strain evidence="1">JY119</strain>
    </source>
</reference>
<dbReference type="EMBL" id="JAMKPW020000025">
    <property type="protein sequence ID" value="KAK8205260.1"/>
    <property type="molecule type" value="Genomic_DNA"/>
</dbReference>
<comment type="caution">
    <text evidence="1">The sequence shown here is derived from an EMBL/GenBank/DDBJ whole genome shotgun (WGS) entry which is preliminary data.</text>
</comment>
<name>A0ACC3SAJ9_9PEZI</name>
<keyword evidence="2" id="KW-1185">Reference proteome</keyword>